<evidence type="ECO:0000313" key="1">
    <source>
        <dbReference type="EMBL" id="GBM38931.1"/>
    </source>
</evidence>
<protein>
    <recommendedName>
        <fullName evidence="3">DUF5641 domain-containing protein</fullName>
    </recommendedName>
</protein>
<proteinExistence type="predicted"/>
<evidence type="ECO:0008006" key="3">
    <source>
        <dbReference type="Google" id="ProtNLM"/>
    </source>
</evidence>
<dbReference type="AlphaFoldDB" id="A0A4Y2FCH0"/>
<organism evidence="1 2">
    <name type="scientific">Araneus ventricosus</name>
    <name type="common">Orbweaver spider</name>
    <name type="synonym">Epeira ventricosa</name>
    <dbReference type="NCBI Taxonomy" id="182803"/>
    <lineage>
        <taxon>Eukaryota</taxon>
        <taxon>Metazoa</taxon>
        <taxon>Ecdysozoa</taxon>
        <taxon>Arthropoda</taxon>
        <taxon>Chelicerata</taxon>
        <taxon>Arachnida</taxon>
        <taxon>Araneae</taxon>
        <taxon>Araneomorphae</taxon>
        <taxon>Entelegynae</taxon>
        <taxon>Araneoidea</taxon>
        <taxon>Araneidae</taxon>
        <taxon>Araneus</taxon>
    </lineage>
</organism>
<comment type="caution">
    <text evidence="1">The sequence shown here is derived from an EMBL/GenBank/DDBJ whole genome shotgun (WGS) entry which is preliminary data.</text>
</comment>
<keyword evidence="2" id="KW-1185">Reference proteome</keyword>
<name>A0A4Y2FCH0_ARAVE</name>
<accession>A0A4Y2FCH0</accession>
<sequence length="116" mass="13615">MILFALNTAKCESTNHTAAFLQFRRGLRTTDNGAPDLRALIDNDNFVAETTPYLKIFARFIADIKDHVEQKQDKSKKYYDRRRRQAFYNPGDQVRVTVHPISKSQHKKSRIFMPKR</sequence>
<evidence type="ECO:0000313" key="2">
    <source>
        <dbReference type="Proteomes" id="UP000499080"/>
    </source>
</evidence>
<gene>
    <name evidence="1" type="ORF">AVEN_271046_1</name>
</gene>
<reference evidence="1 2" key="1">
    <citation type="journal article" date="2019" name="Sci. Rep.">
        <title>Orb-weaving spider Araneus ventricosus genome elucidates the spidroin gene catalogue.</title>
        <authorList>
            <person name="Kono N."/>
            <person name="Nakamura H."/>
            <person name="Ohtoshi R."/>
            <person name="Moran D.A.P."/>
            <person name="Shinohara A."/>
            <person name="Yoshida Y."/>
            <person name="Fujiwara M."/>
            <person name="Mori M."/>
            <person name="Tomita M."/>
            <person name="Arakawa K."/>
        </authorList>
    </citation>
    <scope>NUCLEOTIDE SEQUENCE [LARGE SCALE GENOMIC DNA]</scope>
</reference>
<dbReference type="EMBL" id="BGPR01000881">
    <property type="protein sequence ID" value="GBM38931.1"/>
    <property type="molecule type" value="Genomic_DNA"/>
</dbReference>
<dbReference type="Proteomes" id="UP000499080">
    <property type="component" value="Unassembled WGS sequence"/>
</dbReference>
<dbReference type="OrthoDB" id="4369127at2759"/>